<gene>
    <name evidence="1" type="ORF">SISSUDRAFT_511008</name>
</gene>
<keyword evidence="2" id="KW-1185">Reference proteome</keyword>
<name>A0A166IN17_9AGAM</name>
<reference evidence="1 2" key="1">
    <citation type="journal article" date="2016" name="Mol. Biol. Evol.">
        <title>Comparative Genomics of Early-Diverging Mushroom-Forming Fungi Provides Insights into the Origins of Lignocellulose Decay Capabilities.</title>
        <authorList>
            <person name="Nagy L.G."/>
            <person name="Riley R."/>
            <person name="Tritt A."/>
            <person name="Adam C."/>
            <person name="Daum C."/>
            <person name="Floudas D."/>
            <person name="Sun H."/>
            <person name="Yadav J.S."/>
            <person name="Pangilinan J."/>
            <person name="Larsson K.H."/>
            <person name="Matsuura K."/>
            <person name="Barry K."/>
            <person name="Labutti K."/>
            <person name="Kuo R."/>
            <person name="Ohm R.A."/>
            <person name="Bhattacharya S.S."/>
            <person name="Shirouzu T."/>
            <person name="Yoshinaga Y."/>
            <person name="Martin F.M."/>
            <person name="Grigoriev I.V."/>
            <person name="Hibbett D.S."/>
        </authorList>
    </citation>
    <scope>NUCLEOTIDE SEQUENCE [LARGE SCALE GENOMIC DNA]</scope>
    <source>
        <strain evidence="1 2">HHB10207 ss-3</strain>
    </source>
</reference>
<evidence type="ECO:0000313" key="2">
    <source>
        <dbReference type="Proteomes" id="UP000076798"/>
    </source>
</evidence>
<dbReference type="EMBL" id="KV428006">
    <property type="protein sequence ID" value="KZT43905.1"/>
    <property type="molecule type" value="Genomic_DNA"/>
</dbReference>
<accession>A0A166IN17</accession>
<proteinExistence type="predicted"/>
<organism evidence="1 2">
    <name type="scientific">Sistotremastrum suecicum HHB10207 ss-3</name>
    <dbReference type="NCBI Taxonomy" id="1314776"/>
    <lineage>
        <taxon>Eukaryota</taxon>
        <taxon>Fungi</taxon>
        <taxon>Dikarya</taxon>
        <taxon>Basidiomycota</taxon>
        <taxon>Agaricomycotina</taxon>
        <taxon>Agaricomycetes</taxon>
        <taxon>Sistotremastrales</taxon>
        <taxon>Sistotremastraceae</taxon>
        <taxon>Sistotremastrum</taxon>
    </lineage>
</organism>
<dbReference type="Proteomes" id="UP000076798">
    <property type="component" value="Unassembled WGS sequence"/>
</dbReference>
<dbReference type="AlphaFoldDB" id="A0A166IN17"/>
<protein>
    <submittedName>
        <fullName evidence="1">Uncharacterized protein</fullName>
    </submittedName>
</protein>
<sequence length="117" mass="13609">MLRQDGALWRKRCTFVKTGRLWSFTSRLYIIWKRLPFLVRWFSRHALSFGALRLPNIRQTLLSLSQWTRSGGRASCAVSCRCRGRDCLVHILDIFILNSSRLGSTLSFCGTGWLRSR</sequence>
<evidence type="ECO:0000313" key="1">
    <source>
        <dbReference type="EMBL" id="KZT43905.1"/>
    </source>
</evidence>